<reference evidence="10 11" key="1">
    <citation type="journal article" date="2017" name="Nat. Commun.">
        <title>In situ click chemistry generation of cyclooxygenase-2 inhibitors.</title>
        <authorList>
            <person name="Bhardwaj A."/>
            <person name="Kaur J."/>
            <person name="Wuest M."/>
            <person name="Wuest F."/>
        </authorList>
    </citation>
    <scope>NUCLEOTIDE SEQUENCE [LARGE SCALE GENOMIC DNA]</scope>
    <source>
        <strain evidence="10">S2_012_000_R3_94</strain>
    </source>
</reference>
<evidence type="ECO:0000256" key="2">
    <source>
        <dbReference type="ARBA" id="ARBA00022723"/>
    </source>
</evidence>
<feature type="binding site" evidence="7">
    <location>
        <begin position="309"/>
        <end position="311"/>
    </location>
    <ligand>
        <name>substrate</name>
    </ligand>
</feature>
<keyword evidence="4 5" id="KW-0119">Carbohydrate metabolism</keyword>
<evidence type="ECO:0000313" key="11">
    <source>
        <dbReference type="Proteomes" id="UP000315344"/>
    </source>
</evidence>
<dbReference type="PANTHER" id="PTHR11113">
    <property type="entry name" value="N-ACETYLGLUCOSAMINE-6-PHOSPHATE DEACETYLASE"/>
    <property type="match status" value="1"/>
</dbReference>
<keyword evidence="2 8" id="KW-0479">Metal-binding</keyword>
<comment type="cofactor">
    <cofactor evidence="8">
        <name>a divalent metal cation</name>
        <dbReference type="ChEBI" id="CHEBI:60240"/>
    </cofactor>
    <text evidence="8">Binds 1 divalent metal cation per subunit.</text>
</comment>
<evidence type="ECO:0000259" key="9">
    <source>
        <dbReference type="Pfam" id="PF01979"/>
    </source>
</evidence>
<dbReference type="GO" id="GO:0046872">
    <property type="term" value="F:metal ion binding"/>
    <property type="evidence" value="ECO:0007669"/>
    <property type="project" value="UniProtKB-KW"/>
</dbReference>
<dbReference type="PIRSF" id="PIRSF038994">
    <property type="entry name" value="NagA"/>
    <property type="match status" value="1"/>
</dbReference>
<accession>A0A533IEB8</accession>
<proteinExistence type="inferred from homology"/>
<dbReference type="InterPro" id="IPR006680">
    <property type="entry name" value="Amidohydro-rel"/>
</dbReference>
<dbReference type="InterPro" id="IPR011059">
    <property type="entry name" value="Metal-dep_hydrolase_composite"/>
</dbReference>
<feature type="binding site" evidence="7">
    <location>
        <position position="147"/>
    </location>
    <ligand>
        <name>substrate</name>
    </ligand>
</feature>
<feature type="binding site" evidence="8">
    <location>
        <position position="136"/>
    </location>
    <ligand>
        <name>Zn(2+)</name>
        <dbReference type="ChEBI" id="CHEBI:29105"/>
    </ligand>
</feature>
<protein>
    <submittedName>
        <fullName evidence="10">N-acetylglucosamine-6-phosphate deacetylase</fullName>
        <ecNumber evidence="10">3.5.1.25</ecNumber>
    </submittedName>
</protein>
<dbReference type="Pfam" id="PF01979">
    <property type="entry name" value="Amidohydro_1"/>
    <property type="match status" value="1"/>
</dbReference>
<evidence type="ECO:0000256" key="1">
    <source>
        <dbReference type="ARBA" id="ARBA00010716"/>
    </source>
</evidence>
<feature type="binding site" evidence="7">
    <location>
        <position position="230"/>
    </location>
    <ligand>
        <name>substrate</name>
    </ligand>
</feature>
<dbReference type="EMBL" id="VAFL01000001">
    <property type="protein sequence ID" value="TKW68807.1"/>
    <property type="molecule type" value="Genomic_DNA"/>
</dbReference>
<dbReference type="GO" id="GO:0006046">
    <property type="term" value="P:N-acetylglucosamine catabolic process"/>
    <property type="evidence" value="ECO:0007669"/>
    <property type="project" value="TreeGrafter"/>
</dbReference>
<feature type="binding site" evidence="8">
    <location>
        <position position="203"/>
    </location>
    <ligand>
        <name>Zn(2+)</name>
        <dbReference type="ChEBI" id="CHEBI:29105"/>
    </ligand>
</feature>
<name>A0A533IEB8_PARDE</name>
<feature type="active site" description="Proton donor/acceptor" evidence="6">
    <location>
        <position position="276"/>
    </location>
</feature>
<feature type="binding site" evidence="7">
    <location>
        <begin position="222"/>
        <end position="223"/>
    </location>
    <ligand>
        <name>substrate</name>
    </ligand>
</feature>
<feature type="domain" description="Amidohydrolase-related" evidence="9">
    <location>
        <begin position="58"/>
        <end position="367"/>
    </location>
</feature>
<evidence type="ECO:0000256" key="8">
    <source>
        <dbReference type="PIRSR" id="PIRSR038994-3"/>
    </source>
</evidence>
<dbReference type="SUPFAM" id="SSF51556">
    <property type="entry name" value="Metallo-dependent hydrolases"/>
    <property type="match status" value="1"/>
</dbReference>
<evidence type="ECO:0000256" key="5">
    <source>
        <dbReference type="PIRNR" id="PIRNR038994"/>
    </source>
</evidence>
<comment type="caution">
    <text evidence="10">The sequence shown here is derived from an EMBL/GenBank/DDBJ whole genome shotgun (WGS) entry which is preliminary data.</text>
</comment>
<gene>
    <name evidence="10" type="primary">nagA</name>
    <name evidence="10" type="ORF">DI616_02100</name>
</gene>
<sequence length="378" mass="39507">MERRPALAEQLILAERLYDGVTPAFQRDQAVVVQNGKVTAVRAACAADRIRADIQAAIVAPGLIDMQINGAADVQFNFEPTAEAVATIAQGARKGGTAHILPTFITAHEQAYLRAISAVRQAIEAGVPGIIGVHLEGPFLSPARPGIHDSSAIRPLDVSDVAVLVREAKDFPGIMLLTLAPECQRPADLARLSDAGIILFAGHSEAGAEHLAAMRGVTHLWNAMPGPQSRVSGIVSEVLGGDRLFAGLIADGHHIGREALNLSVRAAQNRLCLVTDAMLTLAGTATDFQLGGKTIQLAGGRLTGPDGTLAGAHIGMDESLQTLVRLTGIDPVIALQMATINPARALGLGNDFGKIIAGHKATISMFDDEFRAIGVVGQ</sequence>
<dbReference type="NCBIfam" id="TIGR00221">
    <property type="entry name" value="nagA"/>
    <property type="match status" value="1"/>
</dbReference>
<comment type="similarity">
    <text evidence="1 5">Belongs to the metallo-dependent hydrolases superfamily. NagA family.</text>
</comment>
<dbReference type="EC" id="3.5.1.25" evidence="10"/>
<feature type="binding site" evidence="8">
    <location>
        <position position="219"/>
    </location>
    <ligand>
        <name>Zn(2+)</name>
        <dbReference type="ChEBI" id="CHEBI:29105"/>
    </ligand>
</feature>
<dbReference type="PANTHER" id="PTHR11113:SF14">
    <property type="entry name" value="N-ACETYLGLUCOSAMINE-6-PHOSPHATE DEACETYLASE"/>
    <property type="match status" value="1"/>
</dbReference>
<evidence type="ECO:0000313" key="10">
    <source>
        <dbReference type="EMBL" id="TKW68807.1"/>
    </source>
</evidence>
<dbReference type="AlphaFoldDB" id="A0A533IEB8"/>
<dbReference type="InterPro" id="IPR003764">
    <property type="entry name" value="GlcNAc_6-P_deAcase"/>
</dbReference>
<organism evidence="10 11">
    <name type="scientific">Paracoccus denitrificans</name>
    <dbReference type="NCBI Taxonomy" id="266"/>
    <lineage>
        <taxon>Bacteria</taxon>
        <taxon>Pseudomonadati</taxon>
        <taxon>Pseudomonadota</taxon>
        <taxon>Alphaproteobacteria</taxon>
        <taxon>Rhodobacterales</taxon>
        <taxon>Paracoccaceae</taxon>
        <taxon>Paracoccus</taxon>
    </lineage>
</organism>
<feature type="binding site" evidence="7">
    <location>
        <position position="254"/>
    </location>
    <ligand>
        <name>substrate</name>
    </ligand>
</feature>
<dbReference type="Proteomes" id="UP000315344">
    <property type="component" value="Unassembled WGS sequence"/>
</dbReference>
<dbReference type="GO" id="GO:0008448">
    <property type="term" value="F:N-acetylglucosamine-6-phosphate deacetylase activity"/>
    <property type="evidence" value="ECO:0007669"/>
    <property type="project" value="UniProtKB-EC"/>
</dbReference>
<dbReference type="Gene3D" id="2.30.40.10">
    <property type="entry name" value="Urease, subunit C, domain 1"/>
    <property type="match status" value="1"/>
</dbReference>
<evidence type="ECO:0000256" key="3">
    <source>
        <dbReference type="ARBA" id="ARBA00022801"/>
    </source>
</evidence>
<dbReference type="InterPro" id="IPR032466">
    <property type="entry name" value="Metal_Hydrolase"/>
</dbReference>
<evidence type="ECO:0000256" key="7">
    <source>
        <dbReference type="PIRSR" id="PIRSR038994-2"/>
    </source>
</evidence>
<evidence type="ECO:0000256" key="6">
    <source>
        <dbReference type="PIRSR" id="PIRSR038994-1"/>
    </source>
</evidence>
<dbReference type="Gene3D" id="3.20.20.140">
    <property type="entry name" value="Metal-dependent hydrolases"/>
    <property type="match status" value="1"/>
</dbReference>
<evidence type="ECO:0000256" key="4">
    <source>
        <dbReference type="ARBA" id="ARBA00023277"/>
    </source>
</evidence>
<keyword evidence="3 5" id="KW-0378">Hydrolase</keyword>